<dbReference type="AlphaFoldDB" id="A0A202E3E3"/>
<comment type="similarity">
    <text evidence="5">Belongs to the PINc/VapC protein family.</text>
</comment>
<keyword evidence="5" id="KW-0800">Toxin</keyword>
<dbReference type="Pfam" id="PF01850">
    <property type="entry name" value="PIN"/>
    <property type="match status" value="1"/>
</dbReference>
<evidence type="ECO:0000256" key="3">
    <source>
        <dbReference type="ARBA" id="ARBA00022723"/>
    </source>
</evidence>
<dbReference type="InterPro" id="IPR029060">
    <property type="entry name" value="PIN-like_dom_sf"/>
</dbReference>
<keyword evidence="5" id="KW-0460">Magnesium</keyword>
<dbReference type="GO" id="GO:0000287">
    <property type="term" value="F:magnesium ion binding"/>
    <property type="evidence" value="ECO:0007669"/>
    <property type="project" value="UniProtKB-UniRule"/>
</dbReference>
<dbReference type="HAMAP" id="MF_00265">
    <property type="entry name" value="VapC_Nob1"/>
    <property type="match status" value="1"/>
</dbReference>
<feature type="binding site" evidence="5">
    <location>
        <position position="5"/>
    </location>
    <ligand>
        <name>Mg(2+)</name>
        <dbReference type="ChEBI" id="CHEBI:18420"/>
    </ligand>
</feature>
<protein>
    <recommendedName>
        <fullName evidence="5">Ribonuclease VapC</fullName>
        <shortName evidence="5">RNase VapC</shortName>
        <ecNumber evidence="5">3.1.-.-</ecNumber>
    </recommendedName>
    <alternativeName>
        <fullName evidence="5">Putative toxin VapC</fullName>
    </alternativeName>
</protein>
<evidence type="ECO:0000259" key="6">
    <source>
        <dbReference type="Pfam" id="PF01850"/>
    </source>
</evidence>
<comment type="function">
    <text evidence="5">Toxic component of a toxin-antitoxin (TA) system. An RNase.</text>
</comment>
<dbReference type="OrthoDB" id="147588at2157"/>
<sequence>MKVLDANFLIDYLKGDEAVKEFYEANGDESEQWVVPVPAYAEVLVGEGNLPAGDVEGARADLAWTEKHAVDEHTAVLAGEIADEIGPEGPFLDGVDAIVAAVGRELDAPVVSTDGDLTHDETKKVVDTEDYRN</sequence>
<evidence type="ECO:0000313" key="8">
    <source>
        <dbReference type="Proteomes" id="UP000196084"/>
    </source>
</evidence>
<dbReference type="EMBL" id="MWPH01000006">
    <property type="protein sequence ID" value="OVE82815.1"/>
    <property type="molecule type" value="Genomic_DNA"/>
</dbReference>
<dbReference type="GO" id="GO:0016787">
    <property type="term" value="F:hydrolase activity"/>
    <property type="evidence" value="ECO:0007669"/>
    <property type="project" value="UniProtKB-KW"/>
</dbReference>
<evidence type="ECO:0000313" key="7">
    <source>
        <dbReference type="EMBL" id="OVE82815.1"/>
    </source>
</evidence>
<dbReference type="InterPro" id="IPR022907">
    <property type="entry name" value="VapC_family"/>
</dbReference>
<keyword evidence="1 5" id="KW-1277">Toxin-antitoxin system</keyword>
<proteinExistence type="inferred from homology"/>
<comment type="cofactor">
    <cofactor evidence="5">
        <name>Mg(2+)</name>
        <dbReference type="ChEBI" id="CHEBI:18420"/>
    </cofactor>
</comment>
<organism evidence="7 8">
    <name type="scientific">Natronolimnobius baerhuensis</name>
    <dbReference type="NCBI Taxonomy" id="253108"/>
    <lineage>
        <taxon>Archaea</taxon>
        <taxon>Methanobacteriati</taxon>
        <taxon>Methanobacteriota</taxon>
        <taxon>Stenosarchaea group</taxon>
        <taxon>Halobacteria</taxon>
        <taxon>Halobacteriales</taxon>
        <taxon>Natrialbaceae</taxon>
        <taxon>Natronolimnobius</taxon>
    </lineage>
</organism>
<accession>A0A202E3E3</accession>
<feature type="binding site" evidence="5">
    <location>
        <position position="96"/>
    </location>
    <ligand>
        <name>Mg(2+)</name>
        <dbReference type="ChEBI" id="CHEBI:18420"/>
    </ligand>
</feature>
<keyword evidence="2 5" id="KW-0540">Nuclease</keyword>
<gene>
    <name evidence="5" type="primary">vapC</name>
    <name evidence="7" type="ORF">B2G88_18655</name>
</gene>
<name>A0A202E3E3_9EURY</name>
<evidence type="ECO:0000256" key="5">
    <source>
        <dbReference type="HAMAP-Rule" id="MF_00265"/>
    </source>
</evidence>
<comment type="caution">
    <text evidence="7">The sequence shown here is derived from an EMBL/GenBank/DDBJ whole genome shotgun (WGS) entry which is preliminary data.</text>
</comment>
<dbReference type="InterPro" id="IPR002716">
    <property type="entry name" value="PIN_dom"/>
</dbReference>
<dbReference type="Gene3D" id="3.40.50.1010">
    <property type="entry name" value="5'-nuclease"/>
    <property type="match status" value="1"/>
</dbReference>
<dbReference type="GO" id="GO:0004540">
    <property type="term" value="F:RNA nuclease activity"/>
    <property type="evidence" value="ECO:0007669"/>
    <property type="project" value="InterPro"/>
</dbReference>
<evidence type="ECO:0000256" key="2">
    <source>
        <dbReference type="ARBA" id="ARBA00022722"/>
    </source>
</evidence>
<keyword evidence="3 5" id="KW-0479">Metal-binding</keyword>
<dbReference type="RefSeq" id="WP_087715636.1">
    <property type="nucleotide sequence ID" value="NZ_MWPH01000006.1"/>
</dbReference>
<dbReference type="EC" id="3.1.-.-" evidence="5"/>
<keyword evidence="4 5" id="KW-0378">Hydrolase</keyword>
<reference evidence="7 8" key="1">
    <citation type="submission" date="2017-02" db="EMBL/GenBank/DDBJ databases">
        <title>Natronthermophilus aegyptiacus gen. nov.,sp. nov., an aerobic, extremely halophilic alkalithermophilic archaeon isolated from the athalassohaline Wadi An Natrun, Egypt.</title>
        <authorList>
            <person name="Zhao B."/>
        </authorList>
    </citation>
    <scope>NUCLEOTIDE SEQUENCE [LARGE SCALE GENOMIC DNA]</scope>
    <source>
        <strain evidence="7 8">CGMCC 1.3597</strain>
    </source>
</reference>
<feature type="domain" description="PIN" evidence="6">
    <location>
        <begin position="3"/>
        <end position="118"/>
    </location>
</feature>
<dbReference type="GO" id="GO:0090729">
    <property type="term" value="F:toxin activity"/>
    <property type="evidence" value="ECO:0007669"/>
    <property type="project" value="UniProtKB-KW"/>
</dbReference>
<evidence type="ECO:0000256" key="1">
    <source>
        <dbReference type="ARBA" id="ARBA00022649"/>
    </source>
</evidence>
<dbReference type="SUPFAM" id="SSF88723">
    <property type="entry name" value="PIN domain-like"/>
    <property type="match status" value="1"/>
</dbReference>
<keyword evidence="8" id="KW-1185">Reference proteome</keyword>
<evidence type="ECO:0000256" key="4">
    <source>
        <dbReference type="ARBA" id="ARBA00022801"/>
    </source>
</evidence>
<dbReference type="Proteomes" id="UP000196084">
    <property type="component" value="Unassembled WGS sequence"/>
</dbReference>